<dbReference type="AlphaFoldDB" id="A0A1V6N1C9"/>
<dbReference type="InterPro" id="IPR012334">
    <property type="entry name" value="Pectin_lyas_fold"/>
</dbReference>
<evidence type="ECO:0000256" key="4">
    <source>
        <dbReference type="ARBA" id="ARBA00022525"/>
    </source>
</evidence>
<keyword evidence="11" id="KW-1185">Reference proteome</keyword>
<dbReference type="Pfam" id="PF02415">
    <property type="entry name" value="Chlam_PMP"/>
    <property type="match status" value="5"/>
</dbReference>
<evidence type="ECO:0000256" key="1">
    <source>
        <dbReference type="ARBA" id="ARBA00004196"/>
    </source>
</evidence>
<evidence type="ECO:0000256" key="5">
    <source>
        <dbReference type="ARBA" id="ARBA00022729"/>
    </source>
</evidence>
<sequence length="514" mass="55069">MEILKNSLSSKILLLISVLFLLLITLSTINAAETNINSTDNLGQTIENASNGDIINLEAGIYTNNVTNILVNKSLTIQGKNPQTTIINAQNLGRIFNITSTGTLTLINITLINGNASDGGAIYNNNGKVTINYCIFENNTASSSTNARGGAIYNIGSAGNLTINNSIFNNNNALIATANRQGGAIYNTNFMNINNSTFTKNTAASGAAIYNAKTSIINNSSFINNEASSHGGAIFNSQLNNILKISNSTFINNTAPTGGAIRSQNPGNTTVIGSSFINNTAGVGGAISTDNQANLNVSYSRFVNNTDNNNYTINARGTTTILDYNWWGSNINPNQQINGTNVNNYFIMNVTNLTSLNSNGTVTFKYTFKLNDTTISFDSSLLPYFTTDVYTNITNGVIKSFDARYEKIFNITVKQNNSILYSFILDNEVQTLEGNMTLPPEPPVPPIPPVPPVPPTPPVPPLPPNPTPEPNNNNNTKNINNNSIANAAMKETGMPVIAVILVLLSCIGLLARKQ</sequence>
<dbReference type="PANTHER" id="PTHR11319:SF35">
    <property type="entry name" value="OUTER MEMBRANE PROTEIN PMPC-RELATED"/>
    <property type="match status" value="1"/>
</dbReference>
<gene>
    <name evidence="10" type="ORF">MBBAR_17c00030</name>
</gene>
<feature type="transmembrane region" description="Helical" evidence="9">
    <location>
        <begin position="492"/>
        <end position="511"/>
    </location>
</feature>
<feature type="compositionally biased region" description="Low complexity" evidence="8">
    <location>
        <begin position="470"/>
        <end position="479"/>
    </location>
</feature>
<dbReference type="Proteomes" id="UP000191661">
    <property type="component" value="Unassembled WGS sequence"/>
</dbReference>
<keyword evidence="7" id="KW-0998">Cell outer membrane</keyword>
<dbReference type="SUPFAM" id="SSF51126">
    <property type="entry name" value="Pectin lyase-like"/>
    <property type="match status" value="1"/>
</dbReference>
<evidence type="ECO:0000256" key="6">
    <source>
        <dbReference type="ARBA" id="ARBA00023136"/>
    </source>
</evidence>
<feature type="region of interest" description="Disordered" evidence="8">
    <location>
        <begin position="434"/>
        <end position="479"/>
    </location>
</feature>
<proteinExistence type="predicted"/>
<organism evidence="10 11">
    <name type="scientific">Methanobrevibacter arboriphilus JCM 13429 = DSM 1125</name>
    <dbReference type="NCBI Taxonomy" id="1300164"/>
    <lineage>
        <taxon>Archaea</taxon>
        <taxon>Methanobacteriati</taxon>
        <taxon>Methanobacteriota</taxon>
        <taxon>Methanomada group</taxon>
        <taxon>Methanobacteria</taxon>
        <taxon>Methanobacteriales</taxon>
        <taxon>Methanobacteriaceae</taxon>
        <taxon>Methanobrevibacter</taxon>
    </lineage>
</organism>
<evidence type="ECO:0000256" key="8">
    <source>
        <dbReference type="SAM" id="MobiDB-lite"/>
    </source>
</evidence>
<name>A0A1V6N1C9_METAZ</name>
<accession>A0A1V6N1C9</accession>
<evidence type="ECO:0000256" key="2">
    <source>
        <dbReference type="ARBA" id="ARBA00004442"/>
    </source>
</evidence>
<comment type="subcellular location">
    <subcellularLocation>
        <location evidence="1">Cell envelope</location>
    </subcellularLocation>
    <subcellularLocation>
        <location evidence="2">Cell outer membrane</location>
    </subcellularLocation>
    <subcellularLocation>
        <location evidence="3">Secreted</location>
    </subcellularLocation>
</comment>
<keyword evidence="9" id="KW-0812">Transmembrane</keyword>
<dbReference type="InterPro" id="IPR003368">
    <property type="entry name" value="POMP_repeat"/>
</dbReference>
<dbReference type="OrthoDB" id="78474at2157"/>
<dbReference type="EMBL" id="JXMW01000017">
    <property type="protein sequence ID" value="OQD58363.1"/>
    <property type="molecule type" value="Genomic_DNA"/>
</dbReference>
<dbReference type="RefSeq" id="WP_080460707.1">
    <property type="nucleotide sequence ID" value="NZ_JXMW01000017.1"/>
</dbReference>
<reference evidence="10 11" key="1">
    <citation type="submission" date="2014-12" db="EMBL/GenBank/DDBJ databases">
        <title>Genome sequence of Methanobrevibacter arboriphilicus DH1, DSM1125.</title>
        <authorList>
            <person name="Poehlein A."/>
            <person name="Thauer R.K."/>
            <person name="Seedorf H."/>
            <person name="Daniel R."/>
        </authorList>
    </citation>
    <scope>NUCLEOTIDE SEQUENCE [LARGE SCALE GENOMIC DNA]</scope>
    <source>
        <strain evidence="10 11">DH1</strain>
    </source>
</reference>
<evidence type="ECO:0000256" key="3">
    <source>
        <dbReference type="ARBA" id="ARBA00004613"/>
    </source>
</evidence>
<comment type="caution">
    <text evidence="10">The sequence shown here is derived from an EMBL/GenBank/DDBJ whole genome shotgun (WGS) entry which is preliminary data.</text>
</comment>
<protein>
    <submittedName>
        <fullName evidence="10">Adhesin-like protein</fullName>
    </submittedName>
</protein>
<dbReference type="InterPro" id="IPR011050">
    <property type="entry name" value="Pectin_lyase_fold/virulence"/>
</dbReference>
<evidence type="ECO:0000256" key="7">
    <source>
        <dbReference type="ARBA" id="ARBA00023237"/>
    </source>
</evidence>
<keyword evidence="5" id="KW-0732">Signal</keyword>
<keyword evidence="9" id="KW-1133">Transmembrane helix</keyword>
<dbReference type="GO" id="GO:0005576">
    <property type="term" value="C:extracellular region"/>
    <property type="evidence" value="ECO:0007669"/>
    <property type="project" value="UniProtKB-SubCell"/>
</dbReference>
<dbReference type="PANTHER" id="PTHR11319">
    <property type="entry name" value="G PROTEIN-COUPLED RECEPTOR-RELATED"/>
    <property type="match status" value="1"/>
</dbReference>
<evidence type="ECO:0000313" key="10">
    <source>
        <dbReference type="EMBL" id="OQD58363.1"/>
    </source>
</evidence>
<evidence type="ECO:0000256" key="9">
    <source>
        <dbReference type="SAM" id="Phobius"/>
    </source>
</evidence>
<keyword evidence="4" id="KW-0964">Secreted</keyword>
<feature type="compositionally biased region" description="Pro residues" evidence="8">
    <location>
        <begin position="439"/>
        <end position="469"/>
    </location>
</feature>
<evidence type="ECO:0000313" key="11">
    <source>
        <dbReference type="Proteomes" id="UP000191661"/>
    </source>
</evidence>
<dbReference type="Gene3D" id="2.160.20.10">
    <property type="entry name" value="Single-stranded right-handed beta-helix, Pectin lyase-like"/>
    <property type="match status" value="1"/>
</dbReference>
<keyword evidence="6 9" id="KW-0472">Membrane</keyword>